<dbReference type="PANTHER" id="PTHR32347">
    <property type="entry name" value="EFFLUX SYSTEM COMPONENT YKNX-RELATED"/>
    <property type="match status" value="1"/>
</dbReference>
<dbReference type="SUPFAM" id="SSF111369">
    <property type="entry name" value="HlyD-like secretion proteins"/>
    <property type="match status" value="1"/>
</dbReference>
<sequence>MARPVAHLRTRLQTLSARGRVIALATAVALLAGLLLPIYPERAGGAAAVRPLRLQGARAMTEGVITRSLIRGGEEVHGGQPLAVLADLELAGRIADLKGQIEGARRDVATARRAGDVGGWRGGEIRQAAFERSLAIEQQRERASVLAAPLSGQVLELDLPQRVGQHLGAGESFCTVAALGTMAVDFAVAEEQIGRVKLGQSVAVKVMTFPTHTFHGQVIEVGWLGRPQTTGNAAFLVRALVENPDQRLRPGMTGVAKVSLGWRAPGILLLEPILRGIQMTWF</sequence>
<feature type="transmembrane region" description="Helical" evidence="4">
    <location>
        <begin position="21"/>
        <end position="39"/>
    </location>
</feature>
<organism evidence="6 7">
    <name type="scientific">Eiseniibacteriota bacterium</name>
    <dbReference type="NCBI Taxonomy" id="2212470"/>
    <lineage>
        <taxon>Bacteria</taxon>
        <taxon>Candidatus Eiseniibacteriota</taxon>
    </lineage>
</organism>
<keyword evidence="4" id="KW-0472">Membrane</keyword>
<accession>A0A538UEB7</accession>
<dbReference type="FunFam" id="2.40.30.170:FF:000010">
    <property type="entry name" value="Efflux RND transporter periplasmic adaptor subunit"/>
    <property type="match status" value="1"/>
</dbReference>
<keyword evidence="3" id="KW-0175">Coiled coil</keyword>
<comment type="similarity">
    <text evidence="2">Belongs to the membrane fusion protein (MFP) (TC 8.A.1) family.</text>
</comment>
<reference evidence="6 7" key="1">
    <citation type="journal article" date="2019" name="Nat. Microbiol.">
        <title>Mediterranean grassland soil C-N compound turnover is dependent on rainfall and depth, and is mediated by genomically divergent microorganisms.</title>
        <authorList>
            <person name="Diamond S."/>
            <person name="Andeer P.F."/>
            <person name="Li Z."/>
            <person name="Crits-Christoph A."/>
            <person name="Burstein D."/>
            <person name="Anantharaman K."/>
            <person name="Lane K.R."/>
            <person name="Thomas B.C."/>
            <person name="Pan C."/>
            <person name="Northen T.R."/>
            <person name="Banfield J.F."/>
        </authorList>
    </citation>
    <scope>NUCLEOTIDE SEQUENCE [LARGE SCALE GENOMIC DNA]</scope>
    <source>
        <strain evidence="6">WS_11</strain>
    </source>
</reference>
<evidence type="ECO:0000259" key="5">
    <source>
        <dbReference type="Pfam" id="PF25954"/>
    </source>
</evidence>
<feature type="domain" description="CusB-like beta-barrel" evidence="5">
    <location>
        <begin position="184"/>
        <end position="257"/>
    </location>
</feature>
<comment type="caution">
    <text evidence="6">The sequence shown here is derived from an EMBL/GenBank/DDBJ whole genome shotgun (WGS) entry which is preliminary data.</text>
</comment>
<comment type="subcellular location">
    <subcellularLocation>
        <location evidence="1">Cell envelope</location>
    </subcellularLocation>
</comment>
<dbReference type="InterPro" id="IPR058792">
    <property type="entry name" value="Beta-barrel_RND_2"/>
</dbReference>
<proteinExistence type="inferred from homology"/>
<dbReference type="AlphaFoldDB" id="A0A538UEB7"/>
<evidence type="ECO:0000256" key="1">
    <source>
        <dbReference type="ARBA" id="ARBA00004196"/>
    </source>
</evidence>
<gene>
    <name evidence="6" type="ORF">E6K81_00750</name>
</gene>
<keyword evidence="4" id="KW-1133">Transmembrane helix</keyword>
<evidence type="ECO:0000313" key="7">
    <source>
        <dbReference type="Proteomes" id="UP000319771"/>
    </source>
</evidence>
<evidence type="ECO:0000256" key="4">
    <source>
        <dbReference type="SAM" id="Phobius"/>
    </source>
</evidence>
<dbReference type="Gene3D" id="2.40.30.170">
    <property type="match status" value="1"/>
</dbReference>
<evidence type="ECO:0000256" key="2">
    <source>
        <dbReference type="ARBA" id="ARBA00009477"/>
    </source>
</evidence>
<dbReference type="Pfam" id="PF25954">
    <property type="entry name" value="Beta-barrel_RND_2"/>
    <property type="match status" value="1"/>
</dbReference>
<name>A0A538UEB7_UNCEI</name>
<dbReference type="GO" id="GO:0030313">
    <property type="term" value="C:cell envelope"/>
    <property type="evidence" value="ECO:0007669"/>
    <property type="project" value="UniProtKB-SubCell"/>
</dbReference>
<evidence type="ECO:0000313" key="6">
    <source>
        <dbReference type="EMBL" id="TMQ74213.1"/>
    </source>
</evidence>
<dbReference type="EMBL" id="VBPB01000007">
    <property type="protein sequence ID" value="TMQ74213.1"/>
    <property type="molecule type" value="Genomic_DNA"/>
</dbReference>
<dbReference type="InterPro" id="IPR050465">
    <property type="entry name" value="UPF0194_transport"/>
</dbReference>
<protein>
    <submittedName>
        <fullName evidence="6">Efflux RND transporter periplasmic adaptor subunit</fullName>
    </submittedName>
</protein>
<evidence type="ECO:0000256" key="3">
    <source>
        <dbReference type="ARBA" id="ARBA00023054"/>
    </source>
</evidence>
<keyword evidence="4" id="KW-0812">Transmembrane</keyword>
<dbReference type="Proteomes" id="UP000319771">
    <property type="component" value="Unassembled WGS sequence"/>
</dbReference>